<feature type="chain" id="PRO_5042168889" description="Secreted protein" evidence="1">
    <location>
        <begin position="24"/>
        <end position="110"/>
    </location>
</feature>
<feature type="signal peptide" evidence="1">
    <location>
        <begin position="1"/>
        <end position="23"/>
    </location>
</feature>
<evidence type="ECO:0000313" key="2">
    <source>
        <dbReference type="EMBL" id="KAK1440695.1"/>
    </source>
</evidence>
<dbReference type="EMBL" id="JAUHHV010000001">
    <property type="protein sequence ID" value="KAK1440695.1"/>
    <property type="molecule type" value="Genomic_DNA"/>
</dbReference>
<gene>
    <name evidence="2" type="ORF">QVD17_06524</name>
</gene>
<organism evidence="2 3">
    <name type="scientific">Tagetes erecta</name>
    <name type="common">African marigold</name>
    <dbReference type="NCBI Taxonomy" id="13708"/>
    <lineage>
        <taxon>Eukaryota</taxon>
        <taxon>Viridiplantae</taxon>
        <taxon>Streptophyta</taxon>
        <taxon>Embryophyta</taxon>
        <taxon>Tracheophyta</taxon>
        <taxon>Spermatophyta</taxon>
        <taxon>Magnoliopsida</taxon>
        <taxon>eudicotyledons</taxon>
        <taxon>Gunneridae</taxon>
        <taxon>Pentapetalae</taxon>
        <taxon>asterids</taxon>
        <taxon>campanulids</taxon>
        <taxon>Asterales</taxon>
        <taxon>Asteraceae</taxon>
        <taxon>Asteroideae</taxon>
        <taxon>Heliantheae alliance</taxon>
        <taxon>Tageteae</taxon>
        <taxon>Tagetes</taxon>
    </lineage>
</organism>
<evidence type="ECO:0008006" key="4">
    <source>
        <dbReference type="Google" id="ProtNLM"/>
    </source>
</evidence>
<evidence type="ECO:0000256" key="1">
    <source>
        <dbReference type="SAM" id="SignalP"/>
    </source>
</evidence>
<comment type="caution">
    <text evidence="2">The sequence shown here is derived from an EMBL/GenBank/DDBJ whole genome shotgun (WGS) entry which is preliminary data.</text>
</comment>
<keyword evidence="3" id="KW-1185">Reference proteome</keyword>
<keyword evidence="1" id="KW-0732">Signal</keyword>
<accession>A0AAD8LNK5</accession>
<evidence type="ECO:0000313" key="3">
    <source>
        <dbReference type="Proteomes" id="UP001229421"/>
    </source>
</evidence>
<protein>
    <recommendedName>
        <fullName evidence="4">Secreted protein</fullName>
    </recommendedName>
</protein>
<name>A0AAD8LNK5_TARER</name>
<proteinExistence type="predicted"/>
<sequence>MASRTSLCSFMLVFMIMVASTVSRNIPPSSSTTQGTTITSKMAWITRVVVTRVTTYHVVARKVQAYNTASSGPSDRGPDVRFDSKQVRKTKALPVVIVSTIADPPSQLPM</sequence>
<reference evidence="2" key="1">
    <citation type="journal article" date="2023" name="bioRxiv">
        <title>Improved chromosome-level genome assembly for marigold (Tagetes erecta).</title>
        <authorList>
            <person name="Jiang F."/>
            <person name="Yuan L."/>
            <person name="Wang S."/>
            <person name="Wang H."/>
            <person name="Xu D."/>
            <person name="Wang A."/>
            <person name="Fan W."/>
        </authorList>
    </citation>
    <scope>NUCLEOTIDE SEQUENCE</scope>
    <source>
        <strain evidence="2">WSJ</strain>
        <tissue evidence="2">Leaf</tissue>
    </source>
</reference>
<dbReference type="AlphaFoldDB" id="A0AAD8LNK5"/>
<dbReference type="Proteomes" id="UP001229421">
    <property type="component" value="Unassembled WGS sequence"/>
</dbReference>